<dbReference type="EMBL" id="PDKB01000002">
    <property type="protein sequence ID" value="RBQ29954.1"/>
    <property type="molecule type" value="Genomic_DNA"/>
</dbReference>
<keyword evidence="1" id="KW-0812">Transmembrane</keyword>
<feature type="transmembrane region" description="Helical" evidence="1">
    <location>
        <begin position="157"/>
        <end position="175"/>
    </location>
</feature>
<feature type="transmembrane region" description="Helical" evidence="1">
    <location>
        <begin position="97"/>
        <end position="114"/>
    </location>
</feature>
<evidence type="ECO:0000313" key="3">
    <source>
        <dbReference type="Proteomes" id="UP000252669"/>
    </source>
</evidence>
<comment type="caution">
    <text evidence="2">The sequence shown here is derived from an EMBL/GenBank/DDBJ whole genome shotgun (WGS) entry which is preliminary data.</text>
</comment>
<keyword evidence="1" id="KW-1133">Transmembrane helix</keyword>
<dbReference type="Proteomes" id="UP000252669">
    <property type="component" value="Unassembled WGS sequence"/>
</dbReference>
<keyword evidence="1" id="KW-0472">Membrane</keyword>
<sequence length="218" mass="26317">MLYNYNNFYSVRRNLIFVNILLLISLISEEKITSINLYFFKIDILKIPFVSNLSDILVILTVYFFIIYYSFLIHNEKKSLLDLNNALFLKLRENKKSIILNIIYPFSTPFLFFIDGLSIKNFAIIFTPYIVTFISIFLYIYITVEQNITYFNLPLKVLLWIFVLNLYISSLDFLIEKYKFNKIKDTKIKQNNLFKEKYKNSKDLLFKRKLKAKNERYR</sequence>
<proteinExistence type="predicted"/>
<feature type="transmembrane region" description="Helical" evidence="1">
    <location>
        <begin position="49"/>
        <end position="71"/>
    </location>
</feature>
<organism evidence="2 3">
    <name type="scientific">Aliarcobacter vitoriensis</name>
    <dbReference type="NCBI Taxonomy" id="2011099"/>
    <lineage>
        <taxon>Bacteria</taxon>
        <taxon>Pseudomonadati</taxon>
        <taxon>Campylobacterota</taxon>
        <taxon>Epsilonproteobacteria</taxon>
        <taxon>Campylobacterales</taxon>
        <taxon>Arcobacteraceae</taxon>
        <taxon>Aliarcobacter</taxon>
    </lineage>
</organism>
<dbReference type="RefSeq" id="WP_113892613.1">
    <property type="nucleotide sequence ID" value="NZ_JANJGA010000003.1"/>
</dbReference>
<name>A0A366MWH8_9BACT</name>
<accession>A0A366MWH8</accession>
<evidence type="ECO:0000313" key="2">
    <source>
        <dbReference type="EMBL" id="RBQ29954.1"/>
    </source>
</evidence>
<dbReference type="OrthoDB" id="10012230at2"/>
<evidence type="ECO:0000256" key="1">
    <source>
        <dbReference type="SAM" id="Phobius"/>
    </source>
</evidence>
<dbReference type="AlphaFoldDB" id="A0A366MWH8"/>
<reference evidence="2 3" key="1">
    <citation type="submission" date="2017-10" db="EMBL/GenBank/DDBJ databases">
        <title>Genomics of the genus Arcobacter.</title>
        <authorList>
            <person name="Perez-Cataluna A."/>
            <person name="Figueras M.J."/>
        </authorList>
    </citation>
    <scope>NUCLEOTIDE SEQUENCE [LARGE SCALE GENOMIC DNA]</scope>
    <source>
        <strain evidence="2 3">CECT 9230</strain>
    </source>
</reference>
<keyword evidence="3" id="KW-1185">Reference proteome</keyword>
<gene>
    <name evidence="2" type="ORF">CRU91_01355</name>
</gene>
<feature type="transmembrane region" description="Helical" evidence="1">
    <location>
        <begin position="12"/>
        <end position="28"/>
    </location>
</feature>
<feature type="transmembrane region" description="Helical" evidence="1">
    <location>
        <begin position="121"/>
        <end position="142"/>
    </location>
</feature>
<protein>
    <submittedName>
        <fullName evidence="2">Uncharacterized protein</fullName>
    </submittedName>
</protein>